<feature type="repeat" description="WD" evidence="11">
    <location>
        <begin position="690"/>
        <end position="732"/>
    </location>
</feature>
<dbReference type="FunFam" id="2.130.10.10:FF:000251">
    <property type="entry name" value="Dynein axonemal intermediate chain 1"/>
    <property type="match status" value="1"/>
</dbReference>
<keyword evidence="9" id="KW-0206">Cytoskeleton</keyword>
<dbReference type="AlphaFoldDB" id="A0A1Y1IBG9"/>
<feature type="region of interest" description="Disordered" evidence="12">
    <location>
        <begin position="1"/>
        <end position="82"/>
    </location>
</feature>
<dbReference type="Gene3D" id="2.130.10.10">
    <property type="entry name" value="YVTN repeat-like/Quinoprotein amine dehydrogenase"/>
    <property type="match status" value="2"/>
</dbReference>
<evidence type="ECO:0000256" key="11">
    <source>
        <dbReference type="PROSITE-ProRule" id="PRU00221"/>
    </source>
</evidence>
<dbReference type="Proteomes" id="UP000054558">
    <property type="component" value="Unassembled WGS sequence"/>
</dbReference>
<dbReference type="PANTHER" id="PTHR12442">
    <property type="entry name" value="DYNEIN INTERMEDIATE CHAIN"/>
    <property type="match status" value="1"/>
</dbReference>
<evidence type="ECO:0000256" key="9">
    <source>
        <dbReference type="ARBA" id="ARBA00023212"/>
    </source>
</evidence>
<keyword evidence="14" id="KW-1185">Reference proteome</keyword>
<feature type="compositionally biased region" description="Basic and acidic residues" evidence="12">
    <location>
        <begin position="416"/>
        <end position="425"/>
    </location>
</feature>
<comment type="similarity">
    <text evidence="2">Belongs to the dynein intermediate chain family.</text>
</comment>
<evidence type="ECO:0000256" key="3">
    <source>
        <dbReference type="ARBA" id="ARBA00022490"/>
    </source>
</evidence>
<feature type="compositionally biased region" description="Low complexity" evidence="12">
    <location>
        <begin position="1"/>
        <end position="11"/>
    </location>
</feature>
<dbReference type="PROSITE" id="PS50082">
    <property type="entry name" value="WD_REPEATS_2"/>
    <property type="match status" value="1"/>
</dbReference>
<accession>A0A1Y1IBG9</accession>
<evidence type="ECO:0000256" key="12">
    <source>
        <dbReference type="SAM" id="MobiDB-lite"/>
    </source>
</evidence>
<dbReference type="GO" id="GO:0045504">
    <property type="term" value="F:dynein heavy chain binding"/>
    <property type="evidence" value="ECO:0000318"/>
    <property type="project" value="GO_Central"/>
</dbReference>
<comment type="subcellular location">
    <subcellularLocation>
        <location evidence="1">Cytoplasm</location>
        <location evidence="1">Cytoskeleton</location>
        <location evidence="1">Cilium axoneme</location>
    </subcellularLocation>
</comment>
<dbReference type="InterPro" id="IPR050687">
    <property type="entry name" value="Dynein_IC"/>
</dbReference>
<sequence>MQPPSAKGPSPAKAPSPAPTKAPSPASGVRPSRNVKGSKVAPAPEEEVEVKKAEKTEVKKQVEIVNGAPPERADGNWEPPQKELVVPPEQLKLTPEELKEEITKTLTANNPFAPHNIARFTYKERQFKFDPMVDQTMVHFSSDGWMLNKDSEEAGRQMELERQEADARAAFEAQAHKFAGGTDSELVDDNDVCAIKVVRCLTRHSMRARASRRAGRTTGGRQQSILQPQDADVLTSADIFSKVSNLPQAAFEARARKPAGGEDELVDDSMDLRNSFNFSERAAQTYNNPTRDRATATEPPHTNDFCGMATQWAIFDGYMEDQERQRLNKELRKNKGTAASFTDGARKSSVNVTVTPAFCFLQTRVFLPSISDCTQDNPSTLPPFPQNKGTGASFTDGPRKSMSGDGNAGTSGSGPPRKEETESVVHNKAMSKAVKVVERMVNQNSFDDIAQDFKYWEDASDAFRDGEGTCLPLWKFYTERAKRKHVTAIAWNPEFVDLFAVGYGSFDFVRQTSGLICCYSLKNPSHPEYTFTTESGVMCLDFHPQHSSLLAVGLYDGTVLVYDVRNKINRPIFASTVKTGKHTDPVWQVRWQEEDLSKSLNFFSVSSDGRVTLWTMSKSELQFHDVMELKLSGNVSDTDLEEDETALGSLAGGCSLDFNQHSEHLFIVGTEEGRIHKCSKAYHSQYLETYKGHSMAVYTVQWNPWHPKVFLSASADWTVKLWEHTNPKPVMSFDLNNGVSDVTWAPFSATTFAAVTSDGKVHVFDLNENKHEPMCEQKIVRKAKLTRVSFNPKHPILLVGDDRGCVTCLKLSPNLRKSIKPHASKEVTQEQVAKLDKIIEVALKGE</sequence>
<evidence type="ECO:0000313" key="13">
    <source>
        <dbReference type="EMBL" id="GAQ86056.1"/>
    </source>
</evidence>
<protein>
    <submittedName>
        <fullName evidence="13">Axonemal dynein intermediate chain 1</fullName>
    </submittedName>
</protein>
<dbReference type="GO" id="GO:0003341">
    <property type="term" value="P:cilium movement"/>
    <property type="evidence" value="ECO:0000318"/>
    <property type="project" value="GO_Central"/>
</dbReference>
<keyword evidence="3" id="KW-0963">Cytoplasm</keyword>
<dbReference type="SMART" id="SM00320">
    <property type="entry name" value="WD40"/>
    <property type="match status" value="5"/>
</dbReference>
<evidence type="ECO:0000256" key="5">
    <source>
        <dbReference type="ARBA" id="ARBA00022701"/>
    </source>
</evidence>
<dbReference type="InterPro" id="IPR036322">
    <property type="entry name" value="WD40_repeat_dom_sf"/>
</dbReference>
<evidence type="ECO:0000256" key="1">
    <source>
        <dbReference type="ARBA" id="ARBA00004430"/>
    </source>
</evidence>
<dbReference type="GO" id="GO:0045503">
    <property type="term" value="F:dynein light chain binding"/>
    <property type="evidence" value="ECO:0000318"/>
    <property type="project" value="GO_Central"/>
</dbReference>
<keyword evidence="4 11" id="KW-0853">WD repeat</keyword>
<dbReference type="EMBL" id="DF237217">
    <property type="protein sequence ID" value="GAQ86056.1"/>
    <property type="molecule type" value="Genomic_DNA"/>
</dbReference>
<organism evidence="13 14">
    <name type="scientific">Klebsormidium nitens</name>
    <name type="common">Green alga</name>
    <name type="synonym">Ulothrix nitens</name>
    <dbReference type="NCBI Taxonomy" id="105231"/>
    <lineage>
        <taxon>Eukaryota</taxon>
        <taxon>Viridiplantae</taxon>
        <taxon>Streptophyta</taxon>
        <taxon>Klebsormidiophyceae</taxon>
        <taxon>Klebsormidiales</taxon>
        <taxon>Klebsormidiaceae</taxon>
        <taxon>Klebsormidium</taxon>
    </lineage>
</organism>
<keyword evidence="10" id="KW-0966">Cell projection</keyword>
<keyword evidence="8" id="KW-0505">Motor protein</keyword>
<evidence type="ECO:0000256" key="8">
    <source>
        <dbReference type="ARBA" id="ARBA00023175"/>
    </source>
</evidence>
<dbReference type="InterPro" id="IPR001680">
    <property type="entry name" value="WD40_rpt"/>
</dbReference>
<gene>
    <name evidence="13" type="ORF">KFL_002680020</name>
</gene>
<keyword evidence="7" id="KW-0243">Dynein</keyword>
<evidence type="ECO:0000256" key="7">
    <source>
        <dbReference type="ARBA" id="ARBA00023017"/>
    </source>
</evidence>
<dbReference type="SUPFAM" id="SSF50978">
    <property type="entry name" value="WD40 repeat-like"/>
    <property type="match status" value="1"/>
</dbReference>
<evidence type="ECO:0000256" key="2">
    <source>
        <dbReference type="ARBA" id="ARBA00011059"/>
    </source>
</evidence>
<dbReference type="GO" id="GO:0005874">
    <property type="term" value="C:microtubule"/>
    <property type="evidence" value="ECO:0007669"/>
    <property type="project" value="UniProtKB-KW"/>
</dbReference>
<dbReference type="PROSITE" id="PS50294">
    <property type="entry name" value="WD_REPEATS_REGION"/>
    <property type="match status" value="1"/>
</dbReference>
<dbReference type="Pfam" id="PF00400">
    <property type="entry name" value="WD40"/>
    <property type="match status" value="2"/>
</dbReference>
<dbReference type="PANTHER" id="PTHR12442:SF11">
    <property type="entry name" value="DYNEIN AXONEMAL INTERMEDIATE CHAIN 1"/>
    <property type="match status" value="1"/>
</dbReference>
<evidence type="ECO:0000313" key="14">
    <source>
        <dbReference type="Proteomes" id="UP000054558"/>
    </source>
</evidence>
<keyword evidence="6" id="KW-0677">Repeat</keyword>
<dbReference type="GO" id="GO:0036158">
    <property type="term" value="P:outer dynein arm assembly"/>
    <property type="evidence" value="ECO:0000318"/>
    <property type="project" value="GO_Central"/>
</dbReference>
<evidence type="ECO:0000256" key="10">
    <source>
        <dbReference type="ARBA" id="ARBA00023273"/>
    </source>
</evidence>
<proteinExistence type="inferred from homology"/>
<feature type="compositionally biased region" description="Pro residues" evidence="12">
    <location>
        <begin position="12"/>
        <end position="22"/>
    </location>
</feature>
<evidence type="ECO:0000256" key="4">
    <source>
        <dbReference type="ARBA" id="ARBA00022574"/>
    </source>
</evidence>
<evidence type="ECO:0000256" key="6">
    <source>
        <dbReference type="ARBA" id="ARBA00022737"/>
    </source>
</evidence>
<dbReference type="STRING" id="105231.A0A1Y1IBG9"/>
<name>A0A1Y1IBG9_KLENI</name>
<dbReference type="OrthoDB" id="24670at2759"/>
<reference evidence="13 14" key="1">
    <citation type="journal article" date="2014" name="Nat. Commun.">
        <title>Klebsormidium flaccidum genome reveals primary factors for plant terrestrial adaptation.</title>
        <authorList>
            <person name="Hori K."/>
            <person name="Maruyama F."/>
            <person name="Fujisawa T."/>
            <person name="Togashi T."/>
            <person name="Yamamoto N."/>
            <person name="Seo M."/>
            <person name="Sato S."/>
            <person name="Yamada T."/>
            <person name="Mori H."/>
            <person name="Tajima N."/>
            <person name="Moriyama T."/>
            <person name="Ikeuchi M."/>
            <person name="Watanabe M."/>
            <person name="Wada H."/>
            <person name="Kobayashi K."/>
            <person name="Saito M."/>
            <person name="Masuda T."/>
            <person name="Sasaki-Sekimoto Y."/>
            <person name="Mashiguchi K."/>
            <person name="Awai K."/>
            <person name="Shimojima M."/>
            <person name="Masuda S."/>
            <person name="Iwai M."/>
            <person name="Nobusawa T."/>
            <person name="Narise T."/>
            <person name="Kondo S."/>
            <person name="Saito H."/>
            <person name="Sato R."/>
            <person name="Murakawa M."/>
            <person name="Ihara Y."/>
            <person name="Oshima-Yamada Y."/>
            <person name="Ohtaka K."/>
            <person name="Satoh M."/>
            <person name="Sonobe K."/>
            <person name="Ishii M."/>
            <person name="Ohtani R."/>
            <person name="Kanamori-Sato M."/>
            <person name="Honoki R."/>
            <person name="Miyazaki D."/>
            <person name="Mochizuki H."/>
            <person name="Umetsu J."/>
            <person name="Higashi K."/>
            <person name="Shibata D."/>
            <person name="Kamiya Y."/>
            <person name="Sato N."/>
            <person name="Nakamura Y."/>
            <person name="Tabata S."/>
            <person name="Ida S."/>
            <person name="Kurokawa K."/>
            <person name="Ohta H."/>
        </authorList>
    </citation>
    <scope>NUCLEOTIDE SEQUENCE [LARGE SCALE GENOMIC DNA]</scope>
    <source>
        <strain evidence="13 14">NIES-2285</strain>
    </source>
</reference>
<dbReference type="InterPro" id="IPR015943">
    <property type="entry name" value="WD40/YVTN_repeat-like_dom_sf"/>
</dbReference>
<feature type="region of interest" description="Disordered" evidence="12">
    <location>
        <begin position="377"/>
        <end position="425"/>
    </location>
</feature>
<dbReference type="OMA" id="VWEDMRA"/>
<keyword evidence="5" id="KW-0493">Microtubule</keyword>
<feature type="compositionally biased region" description="Basic and acidic residues" evidence="12">
    <location>
        <begin position="49"/>
        <end position="62"/>
    </location>
</feature>
<dbReference type="GO" id="GO:0036157">
    <property type="term" value="C:outer dynein arm"/>
    <property type="evidence" value="ECO:0000318"/>
    <property type="project" value="GO_Central"/>
</dbReference>